<feature type="domain" description="MOSC" evidence="1">
    <location>
        <begin position="112"/>
        <end position="251"/>
    </location>
</feature>
<dbReference type="InterPro" id="IPR005303">
    <property type="entry name" value="MOCOS_middle"/>
</dbReference>
<proteinExistence type="predicted"/>
<evidence type="ECO:0000259" key="1">
    <source>
        <dbReference type="PROSITE" id="PS51340"/>
    </source>
</evidence>
<sequence length="251" mass="27872">MTGRLTHIVRHPIKSIGREDIESAPLMQGRVLPFDRVWAVSHQAAKFDSPLRDWARKQNFLRGVAGPKLMAVTAQMLEDGRITLTHPEHPALTVDPDRPEDQARLIDWLRPLWPESRPAPRAVERVEGVALSDMADPYVSLLSLSSLGALGQAAGQEISRHRFRGNLWVEGWAPWAERDLPGKRLRLGAAVLEVAMPITRCRATCTDPATGTEDLEMLDLLDRLNGDWHFGCYATVIEGGTITLGDPVEVL</sequence>
<name>A0A1G7FT00_RHOCA</name>
<evidence type="ECO:0000313" key="2">
    <source>
        <dbReference type="EMBL" id="SDE78919.1"/>
    </source>
</evidence>
<dbReference type="Proteomes" id="UP000183812">
    <property type="component" value="Unassembled WGS sequence"/>
</dbReference>
<dbReference type="PANTHER" id="PTHR36930">
    <property type="entry name" value="METAL-SULFUR CLUSTER BIOSYNTHESIS PROTEINS YUAD-RELATED"/>
    <property type="match status" value="1"/>
</dbReference>
<protein>
    <recommendedName>
        <fullName evidence="1">MOSC domain-containing protein</fullName>
    </recommendedName>
</protein>
<dbReference type="Pfam" id="PF03473">
    <property type="entry name" value="MOSC"/>
    <property type="match status" value="1"/>
</dbReference>
<organism evidence="2 3">
    <name type="scientific">Rhodobacter capsulatus</name>
    <name type="common">Rhodopseudomonas capsulata</name>
    <dbReference type="NCBI Taxonomy" id="1061"/>
    <lineage>
        <taxon>Bacteria</taxon>
        <taxon>Pseudomonadati</taxon>
        <taxon>Pseudomonadota</taxon>
        <taxon>Alphaproteobacteria</taxon>
        <taxon>Rhodobacterales</taxon>
        <taxon>Rhodobacter group</taxon>
        <taxon>Rhodobacter</taxon>
    </lineage>
</organism>
<dbReference type="GO" id="GO:0030170">
    <property type="term" value="F:pyridoxal phosphate binding"/>
    <property type="evidence" value="ECO:0007669"/>
    <property type="project" value="InterPro"/>
</dbReference>
<dbReference type="InterPro" id="IPR005302">
    <property type="entry name" value="MoCF_Sase_C"/>
</dbReference>
<dbReference type="Gene3D" id="2.40.33.20">
    <property type="entry name" value="PK beta-barrel domain-like"/>
    <property type="match status" value="1"/>
</dbReference>
<dbReference type="GO" id="GO:0030151">
    <property type="term" value="F:molybdenum ion binding"/>
    <property type="evidence" value="ECO:0007669"/>
    <property type="project" value="InterPro"/>
</dbReference>
<dbReference type="AlphaFoldDB" id="A0A1G7FT00"/>
<dbReference type="RefSeq" id="WP_074553093.1">
    <property type="nucleotide sequence ID" value="NZ_CP119563.1"/>
</dbReference>
<dbReference type="Pfam" id="PF03476">
    <property type="entry name" value="MOSC_N"/>
    <property type="match status" value="1"/>
</dbReference>
<dbReference type="InterPro" id="IPR011037">
    <property type="entry name" value="Pyrv_Knase-like_insert_dom_sf"/>
</dbReference>
<evidence type="ECO:0000313" key="3">
    <source>
        <dbReference type="Proteomes" id="UP000183812"/>
    </source>
</evidence>
<dbReference type="OrthoDB" id="581532at2"/>
<dbReference type="GO" id="GO:0003824">
    <property type="term" value="F:catalytic activity"/>
    <property type="evidence" value="ECO:0007669"/>
    <property type="project" value="InterPro"/>
</dbReference>
<reference evidence="2 3" key="1">
    <citation type="submission" date="2016-10" db="EMBL/GenBank/DDBJ databases">
        <authorList>
            <person name="de Groot N.N."/>
        </authorList>
    </citation>
    <scope>NUCLEOTIDE SEQUENCE [LARGE SCALE GENOMIC DNA]</scope>
    <source>
        <strain evidence="3">DSM 938 / 37b4</strain>
    </source>
</reference>
<dbReference type="EMBL" id="FNAY01000003">
    <property type="protein sequence ID" value="SDE78919.1"/>
    <property type="molecule type" value="Genomic_DNA"/>
</dbReference>
<dbReference type="PROSITE" id="PS51340">
    <property type="entry name" value="MOSC"/>
    <property type="match status" value="1"/>
</dbReference>
<dbReference type="SUPFAM" id="SSF50800">
    <property type="entry name" value="PK beta-barrel domain-like"/>
    <property type="match status" value="1"/>
</dbReference>
<accession>A0A1G7FT00</accession>
<dbReference type="InterPro" id="IPR052716">
    <property type="entry name" value="MOSC_domain"/>
</dbReference>
<dbReference type="PANTHER" id="PTHR36930:SF1">
    <property type="entry name" value="MOSC DOMAIN-CONTAINING PROTEIN"/>
    <property type="match status" value="1"/>
</dbReference>
<gene>
    <name evidence="2" type="ORF">SAMN04244550_01092</name>
</gene>